<protein>
    <submittedName>
        <fullName evidence="1">Uncharacterized protein</fullName>
    </submittedName>
</protein>
<comment type="caution">
    <text evidence="1">The sequence shown here is derived from an EMBL/GenBank/DDBJ whole genome shotgun (WGS) entry which is preliminary data.</text>
</comment>
<reference evidence="1 2" key="1">
    <citation type="submission" date="2024-04" db="EMBL/GenBank/DDBJ databases">
        <title>Tritrichomonas musculus Genome.</title>
        <authorList>
            <person name="Alves-Ferreira E."/>
            <person name="Grigg M."/>
            <person name="Lorenzi H."/>
            <person name="Galac M."/>
        </authorList>
    </citation>
    <scope>NUCLEOTIDE SEQUENCE [LARGE SCALE GENOMIC DNA]</scope>
    <source>
        <strain evidence="1 2">EAF2021</strain>
    </source>
</reference>
<evidence type="ECO:0000313" key="2">
    <source>
        <dbReference type="Proteomes" id="UP001470230"/>
    </source>
</evidence>
<sequence length="136" mass="15738">MRGSTVDEIIKKFSLNSKKAISNCIINTIKGNFWFPGYSQGGRSPFISEVDLICFKKRVSQAARDLICLNTKEALCFALEIREVRYKRGCFLAEKCKQKEKMTKSYQETLERLFHLKNGLVISVRQTIFFKKTKVI</sequence>
<keyword evidence="2" id="KW-1185">Reference proteome</keyword>
<evidence type="ECO:0000313" key="1">
    <source>
        <dbReference type="EMBL" id="KAK8884829.1"/>
    </source>
</evidence>
<dbReference type="Proteomes" id="UP001470230">
    <property type="component" value="Unassembled WGS sequence"/>
</dbReference>
<name>A0ABR2K174_9EUKA</name>
<dbReference type="EMBL" id="JAPFFF010000008">
    <property type="protein sequence ID" value="KAK8884829.1"/>
    <property type="molecule type" value="Genomic_DNA"/>
</dbReference>
<accession>A0ABR2K174</accession>
<gene>
    <name evidence="1" type="ORF">M9Y10_043950</name>
</gene>
<proteinExistence type="predicted"/>
<organism evidence="1 2">
    <name type="scientific">Tritrichomonas musculus</name>
    <dbReference type="NCBI Taxonomy" id="1915356"/>
    <lineage>
        <taxon>Eukaryota</taxon>
        <taxon>Metamonada</taxon>
        <taxon>Parabasalia</taxon>
        <taxon>Tritrichomonadida</taxon>
        <taxon>Tritrichomonadidae</taxon>
        <taxon>Tritrichomonas</taxon>
    </lineage>
</organism>